<dbReference type="OrthoDB" id="2353215at2759"/>
<protein>
    <submittedName>
        <fullName evidence="2">15398_t:CDS:1</fullName>
    </submittedName>
</protein>
<dbReference type="EMBL" id="CAJVPZ010010233">
    <property type="protein sequence ID" value="CAG8617543.1"/>
    <property type="molecule type" value="Genomic_DNA"/>
</dbReference>
<evidence type="ECO:0000313" key="3">
    <source>
        <dbReference type="Proteomes" id="UP000789396"/>
    </source>
</evidence>
<accession>A0A9N9CVT5</accession>
<feature type="compositionally biased region" description="Basic and acidic residues" evidence="1">
    <location>
        <begin position="118"/>
        <end position="133"/>
    </location>
</feature>
<evidence type="ECO:0000256" key="1">
    <source>
        <dbReference type="SAM" id="MobiDB-lite"/>
    </source>
</evidence>
<dbReference type="AlphaFoldDB" id="A0A9N9CVT5"/>
<sequence>MSSQSHRHIRLAGEEWCMKDSGCHFIELNQDCADIMGLSKEQAQETKESVVNTRNPKLAAELRELFSLMLAARSKYRTKLQNDASEAKIGKEKSIICEEDADSKGSEMEIDSGVVDFDGQHDVSSEKSYERIRTRNAMSNPSNPSSGTRPDSKVSGVEQIKTAKNNEISSNAKQNEVIRTNISATNSNALRINASAVNPAIIQGNMSVYGPLNPIPPHIAGALPANTSGQIISPPLHPPGYASHPWESIQPPRIIPNQQTGPITSFYNPIVSQEPMIYPYGANNIQLQYVGNTFGLPPGQWPQPYTYGSHPPYQWTHPHDARNSSMIVDPQWNAAQTSWSKR</sequence>
<gene>
    <name evidence="2" type="ORF">RFULGI_LOCUS7226</name>
</gene>
<evidence type="ECO:0000313" key="2">
    <source>
        <dbReference type="EMBL" id="CAG8617543.1"/>
    </source>
</evidence>
<feature type="region of interest" description="Disordered" evidence="1">
    <location>
        <begin position="117"/>
        <end position="156"/>
    </location>
</feature>
<reference evidence="2" key="1">
    <citation type="submission" date="2021-06" db="EMBL/GenBank/DDBJ databases">
        <authorList>
            <person name="Kallberg Y."/>
            <person name="Tangrot J."/>
            <person name="Rosling A."/>
        </authorList>
    </citation>
    <scope>NUCLEOTIDE SEQUENCE</scope>
    <source>
        <strain evidence="2">IN212</strain>
    </source>
</reference>
<dbReference type="Proteomes" id="UP000789396">
    <property type="component" value="Unassembled WGS sequence"/>
</dbReference>
<proteinExistence type="predicted"/>
<comment type="caution">
    <text evidence="2">The sequence shown here is derived from an EMBL/GenBank/DDBJ whole genome shotgun (WGS) entry which is preliminary data.</text>
</comment>
<keyword evidence="3" id="KW-1185">Reference proteome</keyword>
<feature type="compositionally biased region" description="Polar residues" evidence="1">
    <location>
        <begin position="136"/>
        <end position="149"/>
    </location>
</feature>
<name>A0A9N9CVT5_9GLOM</name>
<organism evidence="2 3">
    <name type="scientific">Racocetra fulgida</name>
    <dbReference type="NCBI Taxonomy" id="60492"/>
    <lineage>
        <taxon>Eukaryota</taxon>
        <taxon>Fungi</taxon>
        <taxon>Fungi incertae sedis</taxon>
        <taxon>Mucoromycota</taxon>
        <taxon>Glomeromycotina</taxon>
        <taxon>Glomeromycetes</taxon>
        <taxon>Diversisporales</taxon>
        <taxon>Gigasporaceae</taxon>
        <taxon>Racocetra</taxon>
    </lineage>
</organism>